<keyword evidence="4" id="KW-0547">Nucleotide-binding</keyword>
<evidence type="ECO:0000313" key="11">
    <source>
        <dbReference type="Proteomes" id="UP000269721"/>
    </source>
</evidence>
<dbReference type="Gene3D" id="1.10.510.10">
    <property type="entry name" value="Transferase(Phosphotransferase) domain 1"/>
    <property type="match status" value="2"/>
</dbReference>
<evidence type="ECO:0000256" key="6">
    <source>
        <dbReference type="ARBA" id="ARBA00022840"/>
    </source>
</evidence>
<evidence type="ECO:0000256" key="2">
    <source>
        <dbReference type="ARBA" id="ARBA00022527"/>
    </source>
</evidence>
<comment type="catalytic activity">
    <reaction evidence="8">
        <text>L-seryl-[protein] + ATP = O-phospho-L-seryl-[protein] + ADP + H(+)</text>
        <dbReference type="Rhea" id="RHEA:17989"/>
        <dbReference type="Rhea" id="RHEA-COMP:9863"/>
        <dbReference type="Rhea" id="RHEA-COMP:11604"/>
        <dbReference type="ChEBI" id="CHEBI:15378"/>
        <dbReference type="ChEBI" id="CHEBI:29999"/>
        <dbReference type="ChEBI" id="CHEBI:30616"/>
        <dbReference type="ChEBI" id="CHEBI:83421"/>
        <dbReference type="ChEBI" id="CHEBI:456216"/>
        <dbReference type="EC" id="2.7.11.1"/>
    </reaction>
</comment>
<dbReference type="PANTHER" id="PTHR24343:SF330">
    <property type="entry name" value="SNF1-ACTIVATING KINASE 1"/>
    <property type="match status" value="1"/>
</dbReference>
<dbReference type="EMBL" id="KZ998143">
    <property type="protein sequence ID" value="RKO86500.1"/>
    <property type="molecule type" value="Genomic_DNA"/>
</dbReference>
<protein>
    <recommendedName>
        <fullName evidence="1">non-specific serine/threonine protein kinase</fullName>
        <ecNumber evidence="1">2.7.11.1</ecNumber>
    </recommendedName>
</protein>
<evidence type="ECO:0000256" key="1">
    <source>
        <dbReference type="ARBA" id="ARBA00012513"/>
    </source>
</evidence>
<keyword evidence="5 10" id="KW-0418">Kinase</keyword>
<evidence type="ECO:0000256" key="8">
    <source>
        <dbReference type="ARBA" id="ARBA00048679"/>
    </source>
</evidence>
<keyword evidence="11" id="KW-1185">Reference proteome</keyword>
<dbReference type="SUPFAM" id="SSF56112">
    <property type="entry name" value="Protein kinase-like (PK-like)"/>
    <property type="match status" value="1"/>
</dbReference>
<dbReference type="EC" id="2.7.11.1" evidence="1"/>
<dbReference type="GO" id="GO:0005524">
    <property type="term" value="F:ATP binding"/>
    <property type="evidence" value="ECO:0007669"/>
    <property type="project" value="UniProtKB-KW"/>
</dbReference>
<evidence type="ECO:0000256" key="7">
    <source>
        <dbReference type="ARBA" id="ARBA00047899"/>
    </source>
</evidence>
<keyword evidence="3" id="KW-0808">Transferase</keyword>
<organism evidence="10 11">
    <name type="scientific">Blyttiomyces helicus</name>
    <dbReference type="NCBI Taxonomy" id="388810"/>
    <lineage>
        <taxon>Eukaryota</taxon>
        <taxon>Fungi</taxon>
        <taxon>Fungi incertae sedis</taxon>
        <taxon>Chytridiomycota</taxon>
        <taxon>Chytridiomycota incertae sedis</taxon>
        <taxon>Chytridiomycetes</taxon>
        <taxon>Chytridiomycetes incertae sedis</taxon>
        <taxon>Blyttiomyces</taxon>
    </lineage>
</organism>
<evidence type="ECO:0000313" key="10">
    <source>
        <dbReference type="EMBL" id="RKO86500.1"/>
    </source>
</evidence>
<dbReference type="PROSITE" id="PS50011">
    <property type="entry name" value="PROTEIN_KINASE_DOM"/>
    <property type="match status" value="1"/>
</dbReference>
<dbReference type="Pfam" id="PF00069">
    <property type="entry name" value="Pkinase"/>
    <property type="match status" value="1"/>
</dbReference>
<reference evidence="11" key="1">
    <citation type="journal article" date="2018" name="Nat. Microbiol.">
        <title>Leveraging single-cell genomics to expand the fungal tree of life.</title>
        <authorList>
            <person name="Ahrendt S.R."/>
            <person name="Quandt C.A."/>
            <person name="Ciobanu D."/>
            <person name="Clum A."/>
            <person name="Salamov A."/>
            <person name="Andreopoulos B."/>
            <person name="Cheng J.F."/>
            <person name="Woyke T."/>
            <person name="Pelin A."/>
            <person name="Henrissat B."/>
            <person name="Reynolds N.K."/>
            <person name="Benny G.L."/>
            <person name="Smith M.E."/>
            <person name="James T.Y."/>
            <person name="Grigoriev I.V."/>
        </authorList>
    </citation>
    <scope>NUCLEOTIDE SEQUENCE [LARGE SCALE GENOMIC DNA]</scope>
</reference>
<dbReference type="GO" id="GO:0004674">
    <property type="term" value="F:protein serine/threonine kinase activity"/>
    <property type="evidence" value="ECO:0007669"/>
    <property type="project" value="UniProtKB-KW"/>
</dbReference>
<dbReference type="Proteomes" id="UP000269721">
    <property type="component" value="Unassembled WGS sequence"/>
</dbReference>
<name>A0A4P9W6Y1_9FUNG</name>
<keyword evidence="6" id="KW-0067">ATP-binding</keyword>
<accession>A0A4P9W6Y1</accession>
<dbReference type="GO" id="GO:0005737">
    <property type="term" value="C:cytoplasm"/>
    <property type="evidence" value="ECO:0007669"/>
    <property type="project" value="TreeGrafter"/>
</dbReference>
<dbReference type="OrthoDB" id="68483at2759"/>
<evidence type="ECO:0000256" key="5">
    <source>
        <dbReference type="ARBA" id="ARBA00022777"/>
    </source>
</evidence>
<gene>
    <name evidence="10" type="ORF">BDK51DRAFT_17676</name>
</gene>
<proteinExistence type="predicted"/>
<feature type="non-terminal residue" evidence="10">
    <location>
        <position position="1"/>
    </location>
</feature>
<evidence type="ECO:0000256" key="3">
    <source>
        <dbReference type="ARBA" id="ARBA00022679"/>
    </source>
</evidence>
<keyword evidence="2" id="KW-0723">Serine/threonine-protein kinase</keyword>
<dbReference type="InterPro" id="IPR000719">
    <property type="entry name" value="Prot_kinase_dom"/>
</dbReference>
<feature type="domain" description="Protein kinase" evidence="9">
    <location>
        <begin position="1"/>
        <end position="205"/>
    </location>
</feature>
<dbReference type="SMART" id="SM00220">
    <property type="entry name" value="S_TKc"/>
    <property type="match status" value="1"/>
</dbReference>
<dbReference type="InterPro" id="IPR011009">
    <property type="entry name" value="Kinase-like_dom_sf"/>
</dbReference>
<evidence type="ECO:0000259" key="9">
    <source>
        <dbReference type="PROSITE" id="PS50011"/>
    </source>
</evidence>
<dbReference type="PANTHER" id="PTHR24343">
    <property type="entry name" value="SERINE/THREONINE KINASE"/>
    <property type="match status" value="1"/>
</dbReference>
<comment type="catalytic activity">
    <reaction evidence="7">
        <text>L-threonyl-[protein] + ATP = O-phospho-L-threonyl-[protein] + ADP + H(+)</text>
        <dbReference type="Rhea" id="RHEA:46608"/>
        <dbReference type="Rhea" id="RHEA-COMP:11060"/>
        <dbReference type="Rhea" id="RHEA-COMP:11605"/>
        <dbReference type="ChEBI" id="CHEBI:15378"/>
        <dbReference type="ChEBI" id="CHEBI:30013"/>
        <dbReference type="ChEBI" id="CHEBI:30616"/>
        <dbReference type="ChEBI" id="CHEBI:61977"/>
        <dbReference type="ChEBI" id="CHEBI:456216"/>
        <dbReference type="EC" id="2.7.11.1"/>
    </reaction>
</comment>
<sequence length="205" mass="21890">VLEYLAGGDIRWHDNSDPPKPVLTFDEARKVFRDVVCGVQYLHWQGIVHRDIKPANLLWTADRRVKISDFGVSVFVGPKTPRGSSADLDDAPDAPSSEMELAKTAGSPAFFAPEMCGADDPVTFGAVPKSGAEPDTVGSSAAELVVPDTLSADVAAASSPTPPPPIGKAIDIWAMGVTLFCFVFGRVPFMAATEFELFNVISRDP</sequence>
<dbReference type="AlphaFoldDB" id="A0A4P9W6Y1"/>
<evidence type="ECO:0000256" key="4">
    <source>
        <dbReference type="ARBA" id="ARBA00022741"/>
    </source>
</evidence>